<comment type="pathway">
    <text evidence="2 13">Lipid metabolism; fatty acid biosynthesis.</text>
</comment>
<feature type="transmembrane region" description="Helical" evidence="13">
    <location>
        <begin position="89"/>
        <end position="111"/>
    </location>
</feature>
<dbReference type="EC" id="4.2.1.134" evidence="4 13"/>
<dbReference type="PANTHER" id="PTHR11035">
    <property type="entry name" value="VERY-LONG-CHAIN (3R)-3-HYDROXYACYL-COA DEHYDRATASE"/>
    <property type="match status" value="1"/>
</dbReference>
<dbReference type="ExpressionAtlas" id="Q9FN87">
    <property type="expression patterns" value="baseline and differential"/>
</dbReference>
<keyword evidence="5 13" id="KW-0444">Lipid biosynthesis</keyword>
<evidence type="ECO:0000256" key="1">
    <source>
        <dbReference type="ARBA" id="ARBA00004141"/>
    </source>
</evidence>
<evidence type="ECO:0000313" key="14">
    <source>
        <dbReference type="EMBL" id="BAB09514.1"/>
    </source>
</evidence>
<evidence type="ECO:0000256" key="12">
    <source>
        <dbReference type="ARBA" id="ARBA00023239"/>
    </source>
</evidence>
<dbReference type="UniPathway" id="UPA00094"/>
<keyword evidence="7 13" id="KW-0276">Fatty acid metabolism</keyword>
<protein>
    <recommendedName>
        <fullName evidence="4 13">Very-long-chain (3R)-3-hydroxyacyl-CoA dehydratase</fullName>
        <ecNumber evidence="4 13">4.2.1.134</ecNumber>
    </recommendedName>
</protein>
<evidence type="ECO:0000256" key="13">
    <source>
        <dbReference type="RuleBase" id="RU363109"/>
    </source>
</evidence>
<proteinExistence type="inferred from homology"/>
<evidence type="ECO:0000256" key="5">
    <source>
        <dbReference type="ARBA" id="ARBA00022516"/>
    </source>
</evidence>
<comment type="subcellular location">
    <subcellularLocation>
        <location evidence="13">Endoplasmic reticulum membrane</location>
        <topology evidence="13">Multi-pass membrane protein</topology>
    </subcellularLocation>
    <subcellularLocation>
        <location evidence="1">Membrane</location>
        <topology evidence="1">Multi-pass membrane protein</topology>
    </subcellularLocation>
</comment>
<keyword evidence="12 13" id="KW-0456">Lyase</keyword>
<keyword evidence="9 13" id="KW-0443">Lipid metabolism</keyword>
<evidence type="ECO:0000256" key="6">
    <source>
        <dbReference type="ARBA" id="ARBA00022692"/>
    </source>
</evidence>
<keyword evidence="10 13" id="KW-0472">Membrane</keyword>
<comment type="catalytic activity">
    <reaction evidence="13">
        <text>a very-long-chain (3R)-3-hydroxyacyl-CoA = a very-long-chain (2E)-enoyl-CoA + H2O</text>
        <dbReference type="Rhea" id="RHEA:45812"/>
        <dbReference type="ChEBI" id="CHEBI:15377"/>
        <dbReference type="ChEBI" id="CHEBI:83728"/>
        <dbReference type="ChEBI" id="CHEBI:85440"/>
        <dbReference type="EC" id="4.2.1.134"/>
    </reaction>
</comment>
<evidence type="ECO:0000256" key="7">
    <source>
        <dbReference type="ARBA" id="ARBA00022832"/>
    </source>
</evidence>
<accession>Q9FN87</accession>
<evidence type="ECO:0000256" key="9">
    <source>
        <dbReference type="ARBA" id="ARBA00023098"/>
    </source>
</evidence>
<evidence type="ECO:0000256" key="4">
    <source>
        <dbReference type="ARBA" id="ARBA00013122"/>
    </source>
</evidence>
<keyword evidence="8 13" id="KW-1133">Transmembrane helix</keyword>
<comment type="function">
    <text evidence="13">Catalyzes the third of the four reactions of the long-chain fatty acids elongation cycle. This endoplasmic reticulum-bound enzymatic process, allows the addition of two carbons to the chain of long- and very long-chain fatty acids/VLCFAs per cycle. This enzyme catalyzes the dehydration of the 3-hydroxyacyl-CoA intermediate into trans-2,3-enoyl-CoA, within each cycle of fatty acid elongation. Thereby, it participates to the production of VLCFAs of different chain lengths that are involved in multiple biological processes as precursors of membrane lipids and lipid mediators.</text>
</comment>
<dbReference type="InterPro" id="IPR007482">
    <property type="entry name" value="Tyr_Pase-like_PTPLA"/>
</dbReference>
<dbReference type="GO" id="GO:0005789">
    <property type="term" value="C:endoplasmic reticulum membrane"/>
    <property type="evidence" value="ECO:0007669"/>
    <property type="project" value="UniProtKB-SubCell"/>
</dbReference>
<evidence type="ECO:0000256" key="2">
    <source>
        <dbReference type="ARBA" id="ARBA00005194"/>
    </source>
</evidence>
<name>Q9FN87_ARATH</name>
<reference key="2">
    <citation type="journal article" date="2000" name="Nature">
        <title>Sequence and analysis of chromosome 5 of the plant Arabidopsis thaliana.</title>
        <authorList>
            <consortium name="Kazusa DNA Research Institute"/>
            <consortium name="Cold Spring Harbor and Washington University in St Louis Sequencing Consortium"/>
            <consortium name="European Union Arabidopsis Genome Sequencing Consortium"/>
            <person name="Tabata S."/>
            <person name="Kaneko T."/>
            <person name="Nakamura Y."/>
            <person name="Kotani H."/>
            <person name="Kato T."/>
            <person name="Asamizu E."/>
            <person name="Miyajima N."/>
            <person name="Sasamoto S."/>
            <person name="Kimura T."/>
            <person name="Hosouchi T."/>
            <person name="Kawashima K."/>
            <person name="Kohara M."/>
            <person name="Matsumoto M."/>
            <person name="Matsuno A."/>
            <person name="Muraki A."/>
            <person name="Nakayama S."/>
            <person name="Nakazaki N."/>
            <person name="Naruo K."/>
            <person name="Okumura S."/>
            <person name="Shinpo S."/>
            <person name="Takeuchi C."/>
            <person name="Wada T."/>
            <person name="Watanabe A."/>
            <person name="Yamada M."/>
            <person name="Yasuda M."/>
            <person name="Sato S."/>
            <person name="de la Bastide M."/>
            <person name="Huang E."/>
            <person name="Spiegel L."/>
            <person name="Gnoj L."/>
            <person name="O'Shaughnessy A."/>
            <person name="Preston R."/>
            <person name="Habermann K."/>
            <person name="Murray J."/>
            <person name="Johnson D."/>
            <person name="Rohlfing T."/>
            <person name="Nelson J."/>
            <person name="Stoneking T."/>
            <person name="Pepin K."/>
            <person name="Spieth J."/>
            <person name="Sekhon M."/>
            <person name="Armstrong J."/>
            <person name="Becker M."/>
            <person name="Belter E."/>
            <person name="Cordum H."/>
            <person name="Cordes M."/>
            <person name="Courtney L."/>
            <person name="Courtney W."/>
            <person name="Dante M."/>
            <person name="Du H."/>
            <person name="Edwards J."/>
            <person name="Fryman J."/>
            <person name="Haakensen B."/>
            <person name="Lamar E."/>
            <person name="Latreille P."/>
            <person name="Leonard S."/>
            <person name="Meyer R."/>
            <person name="Mulvaney E."/>
            <person name="Ozersky P."/>
            <person name="Riley A."/>
            <person name="Strowmatt C."/>
            <person name="Wagner-McPherson C."/>
            <person name="Wollam A."/>
            <person name="Yoakum M."/>
            <person name="Bell M."/>
            <person name="Dedhia N."/>
            <person name="Parnell L."/>
            <person name="Shah R."/>
            <person name="Rodriguez M."/>
            <person name="See L.H."/>
            <person name="Vil D."/>
            <person name="Baker J."/>
            <person name="Kirchoff K."/>
            <person name="Toth K."/>
            <person name="King L."/>
            <person name="Bahret A."/>
            <person name="Miller B."/>
            <person name="Marra M."/>
            <person name="Martienssen R."/>
            <person name="McCombie W.R."/>
            <person name="Wilson R.K."/>
            <person name="Murphy G."/>
            <person name="Bancroft I."/>
            <person name="Volckaert G."/>
            <person name="Wambutt R."/>
            <person name="Dusterhoft A."/>
            <person name="Stiekema W."/>
            <person name="Pohl T."/>
            <person name="Entian K.D."/>
            <person name="Terryn N."/>
            <person name="Hartley N."/>
            <person name="Bent E."/>
            <person name="Johnson S."/>
            <person name="Langham S.A."/>
            <person name="McCullagh B."/>
            <person name="Robben J."/>
            <person name="Grymonprez B."/>
            <person name="Zimmermann W."/>
            <person name="Ramsperger U."/>
            <person name="Wedler H."/>
            <person name="Balke K."/>
            <person name="Wedler E."/>
            <person name="Peters S."/>
            <person name="van Staveren M."/>
            <person name="Dirkse W."/>
            <person name="Mooijman P."/>
            <person name="Lankhorst R.K."/>
            <person name="Weitzenegger T."/>
            <person name="Bothe G."/>
            <person name="Rose M."/>
            <person name="Hauf J."/>
            <person name="Berneiser S."/>
            <person name="Hempel S."/>
            <person name="Feldpausch M."/>
            <person name="Lamberth S."/>
            <person name="Villarroel R."/>
            <person name="Gielen J."/>
            <person name="Ardiles W."/>
            <person name="Bents O."/>
            <person name="Lemcke K."/>
            <person name="Kolesov G."/>
            <person name="Mayer K."/>
            <person name="Rudd S."/>
            <person name="Schoof H."/>
            <person name="Schueller C."/>
            <person name="Zaccaria P."/>
            <person name="Mewes H.W."/>
            <person name="Bevan M."/>
            <person name="Fransz P."/>
        </authorList>
    </citation>
    <scope>NUCLEOTIDE SEQUENCE [LARGE SCALE GENOMIC DNA]</scope>
    <source>
        <strain>cv. Columbia</strain>
    </source>
</reference>
<organism evidence="14">
    <name type="scientific">Arabidopsis thaliana</name>
    <name type="common">Mouse-ear cress</name>
    <dbReference type="NCBI Taxonomy" id="3702"/>
    <lineage>
        <taxon>Eukaryota</taxon>
        <taxon>Viridiplantae</taxon>
        <taxon>Streptophyta</taxon>
        <taxon>Embryophyta</taxon>
        <taxon>Tracheophyta</taxon>
        <taxon>Spermatophyta</taxon>
        <taxon>Magnoliopsida</taxon>
        <taxon>eudicotyledons</taxon>
        <taxon>Gunneridae</taxon>
        <taxon>Pentapetalae</taxon>
        <taxon>rosids</taxon>
        <taxon>malvids</taxon>
        <taxon>Brassicales</taxon>
        <taxon>Brassicaceae</taxon>
        <taxon>Camelineae</taxon>
        <taxon>Arabidopsis</taxon>
    </lineage>
</organism>
<keyword evidence="11 13" id="KW-0275">Fatty acid biosynthesis</keyword>
<evidence type="ECO:0000256" key="8">
    <source>
        <dbReference type="ARBA" id="ARBA00022989"/>
    </source>
</evidence>
<keyword evidence="6 13" id="KW-0812">Transmembrane</keyword>
<dbReference type="GO" id="GO:0006633">
    <property type="term" value="P:fatty acid biosynthetic process"/>
    <property type="evidence" value="ECO:0007669"/>
    <property type="project" value="UniProtKB-UniPathway"/>
</dbReference>
<dbReference type="Pfam" id="PF04387">
    <property type="entry name" value="PTPLA"/>
    <property type="match status" value="1"/>
</dbReference>
<dbReference type="GO" id="GO:0102158">
    <property type="term" value="F:very-long-chain (3R)-3-hydroxyacyl-CoA dehydratase activity"/>
    <property type="evidence" value="ECO:0007669"/>
    <property type="project" value="UniProtKB-EC"/>
</dbReference>
<comment type="similarity">
    <text evidence="3 13">Belongs to the very long-chain fatty acids dehydratase HACD family.</text>
</comment>
<feature type="transmembrane region" description="Helical" evidence="13">
    <location>
        <begin position="132"/>
        <end position="158"/>
    </location>
</feature>
<feature type="transmembrane region" description="Helical" evidence="13">
    <location>
        <begin position="178"/>
        <end position="198"/>
    </location>
</feature>
<dbReference type="AlphaFoldDB" id="Q9FN87"/>
<comment type="caution">
    <text evidence="13">Lacks conserved residue(s) required for the propagation of feature annotation.</text>
</comment>
<keyword evidence="13" id="KW-0256">Endoplasmic reticulum</keyword>
<dbReference type="PANTHER" id="PTHR11035:SF35">
    <property type="entry name" value="VERY-LONG-CHAIN (3R)-3-HYDROXYACYL-COA DEHYDRATASE"/>
    <property type="match status" value="1"/>
</dbReference>
<feature type="transmembrane region" description="Helical" evidence="13">
    <location>
        <begin position="64"/>
        <end position="83"/>
    </location>
</feature>
<evidence type="ECO:0000256" key="11">
    <source>
        <dbReference type="ARBA" id="ARBA00023160"/>
    </source>
</evidence>
<sequence length="221" mass="24860">MATQSCYVTRNLKSAVKNAIQTKQPPTTTRAAVDPDSLTVDVAVCEVLSLQLQFSPSFCMVHQICVVVLRRAISLLIILNSFLSNKTIISAYASAGFLISLFQTAAILEVLHGAIDQGGPGFAVAVYNTCGLVYRYTGFIVIYPTGLVGELLIMYKALPYVKERNLYANFFSVFPFSYYDFLWAVLLVYPFLWLKLYLQLFKQRKSKLGKSKKLHGKRKRM</sequence>
<dbReference type="EMBL" id="AB006705">
    <property type="protein sequence ID" value="BAB09514.1"/>
    <property type="molecule type" value="Genomic_DNA"/>
</dbReference>
<evidence type="ECO:0000256" key="10">
    <source>
        <dbReference type="ARBA" id="ARBA00023136"/>
    </source>
</evidence>
<reference evidence="14" key="1">
    <citation type="journal article" date="1997" name="DNA Res.">
        <title>Structural analysis of Arabidopsis thaliana chromosome 5. II. Sequence features of the regions of 1,044,062 bp covered by thirteen physically assigned P1 clones.</title>
        <authorList>
            <person name="Kotani H."/>
            <person name="Nakamura Y."/>
            <person name="Sato S."/>
            <person name="Kaneko T."/>
            <person name="Asamizu E."/>
            <person name="Miyajima N."/>
            <person name="Tabata S."/>
        </authorList>
    </citation>
    <scope>NUCLEOTIDE SEQUENCE [LARGE SCALE GENOMIC DNA]</scope>
</reference>
<evidence type="ECO:0000256" key="3">
    <source>
        <dbReference type="ARBA" id="ARBA00007811"/>
    </source>
</evidence>